<reference evidence="2 3" key="1">
    <citation type="submission" date="2024-06" db="EMBL/GenBank/DDBJ databases">
        <authorList>
            <person name="Kraege A."/>
            <person name="Thomma B."/>
        </authorList>
    </citation>
    <scope>NUCLEOTIDE SEQUENCE [LARGE SCALE GENOMIC DNA]</scope>
</reference>
<accession>A0ABP1FVU8</accession>
<proteinExistence type="predicted"/>
<evidence type="ECO:0000313" key="2">
    <source>
        <dbReference type="EMBL" id="CAL5223084.1"/>
    </source>
</evidence>
<gene>
    <name evidence="2" type="primary">g5543</name>
    <name evidence="2" type="ORF">VP750_LOCUS4743</name>
</gene>
<evidence type="ECO:0000256" key="1">
    <source>
        <dbReference type="SAM" id="MobiDB-lite"/>
    </source>
</evidence>
<name>A0ABP1FVU8_9CHLO</name>
<feature type="region of interest" description="Disordered" evidence="1">
    <location>
        <begin position="1"/>
        <end position="58"/>
    </location>
</feature>
<dbReference type="EMBL" id="CAXHTA020000008">
    <property type="protein sequence ID" value="CAL5223084.1"/>
    <property type="molecule type" value="Genomic_DNA"/>
</dbReference>
<evidence type="ECO:0000313" key="3">
    <source>
        <dbReference type="Proteomes" id="UP001497392"/>
    </source>
</evidence>
<protein>
    <submittedName>
        <fullName evidence="2">G5543 protein</fullName>
    </submittedName>
</protein>
<dbReference type="Proteomes" id="UP001497392">
    <property type="component" value="Unassembled WGS sequence"/>
</dbReference>
<feature type="region of interest" description="Disordered" evidence="1">
    <location>
        <begin position="146"/>
        <end position="167"/>
    </location>
</feature>
<sequence>MAGAPTEAAQAPPAPAKLQNPQQKQAGSSRRHGRAASAAEEPGFSQQEAGSADTFRFTPAQQAEWDAVLKNTALAVSKGGLSTSEVDHIIDAATAMLKEAQVQACGNSQLAPGAAAAAPAKVLDKTDAAQAAPALAREILEARKASAMRTEASQQPGAVSQQGSAAAAAAAPARETCSTEEHAGACAAECGTPVTTETEKPPADRDSYPLRPHERKVAAALLVVLRTALKKGQGPAMDAKTILFSNNPSTGILMQLLPKTGELPSLQQLEQSAPCVLHEALDLLSQECAAAGF</sequence>
<feature type="compositionally biased region" description="Low complexity" evidence="1">
    <location>
        <begin position="152"/>
        <end position="167"/>
    </location>
</feature>
<feature type="compositionally biased region" description="Low complexity" evidence="1">
    <location>
        <begin position="1"/>
        <end position="28"/>
    </location>
</feature>
<keyword evidence="3" id="KW-1185">Reference proteome</keyword>
<comment type="caution">
    <text evidence="2">The sequence shown here is derived from an EMBL/GenBank/DDBJ whole genome shotgun (WGS) entry which is preliminary data.</text>
</comment>
<organism evidence="2 3">
    <name type="scientific">Coccomyxa viridis</name>
    <dbReference type="NCBI Taxonomy" id="1274662"/>
    <lineage>
        <taxon>Eukaryota</taxon>
        <taxon>Viridiplantae</taxon>
        <taxon>Chlorophyta</taxon>
        <taxon>core chlorophytes</taxon>
        <taxon>Trebouxiophyceae</taxon>
        <taxon>Trebouxiophyceae incertae sedis</taxon>
        <taxon>Coccomyxaceae</taxon>
        <taxon>Coccomyxa</taxon>
    </lineage>
</organism>